<reference evidence="2" key="1">
    <citation type="submission" date="2023-05" db="EMBL/GenBank/DDBJ databases">
        <authorList>
            <person name="Stuckert A."/>
        </authorList>
    </citation>
    <scope>NUCLEOTIDE SEQUENCE</scope>
</reference>
<dbReference type="EMBL" id="CATNWA010017059">
    <property type="protein sequence ID" value="CAI9597688.1"/>
    <property type="molecule type" value="Genomic_DNA"/>
</dbReference>
<sequence length="48" mass="4973">MTQGPHDPLLPGGSMSCQSAPATRPCSDASTGPSNSISQNSLSFWTHQ</sequence>
<name>A0ABN9FKW8_9NEOB</name>
<accession>A0ABN9FKW8</accession>
<feature type="non-terminal residue" evidence="2">
    <location>
        <position position="48"/>
    </location>
</feature>
<evidence type="ECO:0000313" key="3">
    <source>
        <dbReference type="Proteomes" id="UP001162483"/>
    </source>
</evidence>
<organism evidence="2 3">
    <name type="scientific">Staurois parvus</name>
    <dbReference type="NCBI Taxonomy" id="386267"/>
    <lineage>
        <taxon>Eukaryota</taxon>
        <taxon>Metazoa</taxon>
        <taxon>Chordata</taxon>
        <taxon>Craniata</taxon>
        <taxon>Vertebrata</taxon>
        <taxon>Euteleostomi</taxon>
        <taxon>Amphibia</taxon>
        <taxon>Batrachia</taxon>
        <taxon>Anura</taxon>
        <taxon>Neobatrachia</taxon>
        <taxon>Ranoidea</taxon>
        <taxon>Ranidae</taxon>
        <taxon>Staurois</taxon>
    </lineage>
</organism>
<evidence type="ECO:0000313" key="2">
    <source>
        <dbReference type="EMBL" id="CAI9597688.1"/>
    </source>
</evidence>
<comment type="caution">
    <text evidence="2">The sequence shown here is derived from an EMBL/GenBank/DDBJ whole genome shotgun (WGS) entry which is preliminary data.</text>
</comment>
<gene>
    <name evidence="2" type="ORF">SPARVUS_LOCUS12287125</name>
</gene>
<keyword evidence="3" id="KW-1185">Reference proteome</keyword>
<protein>
    <submittedName>
        <fullName evidence="2">Uncharacterized protein</fullName>
    </submittedName>
</protein>
<evidence type="ECO:0000256" key="1">
    <source>
        <dbReference type="SAM" id="MobiDB-lite"/>
    </source>
</evidence>
<dbReference type="Proteomes" id="UP001162483">
    <property type="component" value="Unassembled WGS sequence"/>
</dbReference>
<proteinExistence type="predicted"/>
<feature type="region of interest" description="Disordered" evidence="1">
    <location>
        <begin position="1"/>
        <end position="48"/>
    </location>
</feature>
<feature type="compositionally biased region" description="Polar residues" evidence="1">
    <location>
        <begin position="28"/>
        <end position="48"/>
    </location>
</feature>